<protein>
    <submittedName>
        <fullName evidence="3">Transcriptional regulator TrmB</fullName>
    </submittedName>
</protein>
<sequence length="243" mass="27956">MELIKSPNCNGSQIAKELNLPRTSVYSALDKLYQQGAIFLLPNRTTKVYVARAPKELLKNLKEEMLEAIDYLDIEFQKIDLKEENNNYLNIQGKDNFIEEAKKMLLSAEEEVYINTDYDLSLFKSEFKFLEDKGVRVVLFSFTMLNLDGLDVEFYHHQGEVDCCSGKRLMLVIDQNQVLIGNEDNNGEVLGTFTKNSLMVSIIAEHIHHDIYLLKLKDKYGRDLIDEGVKLNSLFELNSKICT</sequence>
<feature type="domain" description="Transcription regulator TrmB C-terminal" evidence="2">
    <location>
        <begin position="91"/>
        <end position="191"/>
    </location>
</feature>
<organism evidence="3 4">
    <name type="scientific">Orenia marismortui</name>
    <dbReference type="NCBI Taxonomy" id="46469"/>
    <lineage>
        <taxon>Bacteria</taxon>
        <taxon>Bacillati</taxon>
        <taxon>Bacillota</taxon>
        <taxon>Clostridia</taxon>
        <taxon>Halanaerobiales</taxon>
        <taxon>Halobacteroidaceae</taxon>
        <taxon>Orenia</taxon>
    </lineage>
</organism>
<dbReference type="InterPro" id="IPR051797">
    <property type="entry name" value="TrmB-like"/>
</dbReference>
<dbReference type="Pfam" id="PF11495">
    <property type="entry name" value="Regulator_TrmB"/>
    <property type="match status" value="1"/>
</dbReference>
<dbReference type="Gene3D" id="1.10.10.10">
    <property type="entry name" value="Winged helix-like DNA-binding domain superfamily/Winged helix DNA-binding domain"/>
    <property type="match status" value="1"/>
</dbReference>
<evidence type="ECO:0000313" key="4">
    <source>
        <dbReference type="Proteomes" id="UP000295832"/>
    </source>
</evidence>
<dbReference type="PANTHER" id="PTHR34293">
    <property type="entry name" value="HTH-TYPE TRANSCRIPTIONAL REGULATOR TRMBL2"/>
    <property type="match status" value="1"/>
</dbReference>
<dbReference type="EMBL" id="SOEG01000031">
    <property type="protein sequence ID" value="TDX48247.1"/>
    <property type="molecule type" value="Genomic_DNA"/>
</dbReference>
<accession>A0A4R8GQZ9</accession>
<dbReference type="Pfam" id="PF01978">
    <property type="entry name" value="TrmB"/>
    <property type="match status" value="1"/>
</dbReference>
<dbReference type="STRING" id="926561.GCA_000379025_02823"/>
<keyword evidence="4" id="KW-1185">Reference proteome</keyword>
<dbReference type="InterPro" id="IPR021586">
    <property type="entry name" value="Tscrpt_reg_TrmB_C"/>
</dbReference>
<gene>
    <name evidence="3" type="ORF">C7959_13112</name>
</gene>
<evidence type="ECO:0000313" key="3">
    <source>
        <dbReference type="EMBL" id="TDX48247.1"/>
    </source>
</evidence>
<reference evidence="3 4" key="1">
    <citation type="submission" date="2019-03" db="EMBL/GenBank/DDBJ databases">
        <title>Subsurface microbial communities from deep shales in Ohio and West Virginia, USA.</title>
        <authorList>
            <person name="Wrighton K."/>
        </authorList>
    </citation>
    <scope>NUCLEOTIDE SEQUENCE [LARGE SCALE GENOMIC DNA]</scope>
    <source>
        <strain evidence="3 4">MSL 6dP</strain>
    </source>
</reference>
<dbReference type="AlphaFoldDB" id="A0A4R8GQZ9"/>
<dbReference type="InterPro" id="IPR036388">
    <property type="entry name" value="WH-like_DNA-bd_sf"/>
</dbReference>
<feature type="domain" description="Transcription regulator TrmB N-terminal" evidence="1">
    <location>
        <begin position="3"/>
        <end position="53"/>
    </location>
</feature>
<dbReference type="SUPFAM" id="SSF46785">
    <property type="entry name" value="Winged helix' DNA-binding domain"/>
    <property type="match status" value="1"/>
</dbReference>
<name>A0A4R8GQZ9_9FIRM</name>
<dbReference type="InterPro" id="IPR002831">
    <property type="entry name" value="Tscrpt_reg_TrmB_N"/>
</dbReference>
<evidence type="ECO:0000259" key="2">
    <source>
        <dbReference type="Pfam" id="PF11495"/>
    </source>
</evidence>
<comment type="caution">
    <text evidence="3">The sequence shown here is derived from an EMBL/GenBank/DDBJ whole genome shotgun (WGS) entry which is preliminary data.</text>
</comment>
<proteinExistence type="predicted"/>
<dbReference type="PANTHER" id="PTHR34293:SF1">
    <property type="entry name" value="HTH-TYPE TRANSCRIPTIONAL REGULATOR TRMBL2"/>
    <property type="match status" value="1"/>
</dbReference>
<dbReference type="InterPro" id="IPR036390">
    <property type="entry name" value="WH_DNA-bd_sf"/>
</dbReference>
<dbReference type="Proteomes" id="UP000295832">
    <property type="component" value="Unassembled WGS sequence"/>
</dbReference>
<evidence type="ECO:0000259" key="1">
    <source>
        <dbReference type="Pfam" id="PF01978"/>
    </source>
</evidence>
<dbReference type="CDD" id="cd09124">
    <property type="entry name" value="PLDc_like_TrmB_middle"/>
    <property type="match status" value="1"/>
</dbReference>